<proteinExistence type="predicted"/>
<dbReference type="InterPro" id="IPR024265">
    <property type="entry name" value="DUF3788"/>
</dbReference>
<dbReference type="PATRIC" id="fig|742734.4.peg.2856"/>
<accession>A0A0J9C451</accession>
<dbReference type="OrthoDB" id="9090890at2"/>
<dbReference type="Proteomes" id="UP000037392">
    <property type="component" value="Unassembled WGS sequence"/>
</dbReference>
<organism evidence="1 2">
    <name type="scientific">[Clostridium] citroniae WAL-19142</name>
    <dbReference type="NCBI Taxonomy" id="742734"/>
    <lineage>
        <taxon>Bacteria</taxon>
        <taxon>Bacillati</taxon>
        <taxon>Bacillota</taxon>
        <taxon>Clostridia</taxon>
        <taxon>Lachnospirales</taxon>
        <taxon>Lachnospiraceae</taxon>
        <taxon>Enterocloster</taxon>
    </lineage>
</organism>
<dbReference type="AlphaFoldDB" id="A0A0J9C451"/>
<reference evidence="1 2" key="1">
    <citation type="submission" date="2011-04" db="EMBL/GenBank/DDBJ databases">
        <title>The Genome Sequence of Clostridium citroniae WAL-19142.</title>
        <authorList>
            <consortium name="The Broad Institute Genome Sequencing Platform"/>
            <person name="Earl A."/>
            <person name="Ward D."/>
            <person name="Feldgarden M."/>
            <person name="Gevers D."/>
            <person name="Warren Y.A."/>
            <person name="Tyrrell K.L."/>
            <person name="Citron D.M."/>
            <person name="Goldstein E.J."/>
            <person name="Daigneault M."/>
            <person name="Allen-Vercoe E."/>
            <person name="Young S.K."/>
            <person name="Zeng Q."/>
            <person name="Gargeya S."/>
            <person name="Fitzgerald M."/>
            <person name="Haas B."/>
            <person name="Abouelleil A."/>
            <person name="Alvarado L."/>
            <person name="Arachchi H.M."/>
            <person name="Berlin A."/>
            <person name="Brown A."/>
            <person name="Chapman S.B."/>
            <person name="Chen Z."/>
            <person name="Dunbar C."/>
            <person name="Freedman E."/>
            <person name="Gearin G."/>
            <person name="Gellesch M."/>
            <person name="Goldberg J."/>
            <person name="Griggs A."/>
            <person name="Gujja S."/>
            <person name="Heilman E.R."/>
            <person name="Heiman D."/>
            <person name="Howarth C."/>
            <person name="Larson L."/>
            <person name="Lui A."/>
            <person name="MacDonald P.J."/>
            <person name="Mehta T."/>
            <person name="Montmayeur A."/>
            <person name="Murphy C."/>
            <person name="Neiman D."/>
            <person name="Pearson M."/>
            <person name="Priest M."/>
            <person name="Roberts A."/>
            <person name="Saif S."/>
            <person name="Shea T."/>
            <person name="Shenoy N."/>
            <person name="Sisk P."/>
            <person name="Stolte C."/>
            <person name="Sykes S."/>
            <person name="White J."/>
            <person name="Yandava C."/>
            <person name="Wortman J."/>
            <person name="Nusbaum C."/>
            <person name="Birren B."/>
        </authorList>
    </citation>
    <scope>NUCLEOTIDE SEQUENCE [LARGE SCALE GENOMIC DNA]</scope>
    <source>
        <strain evidence="1 2">WAL-19142</strain>
    </source>
</reference>
<comment type="caution">
    <text evidence="1">The sequence shown here is derived from an EMBL/GenBank/DDBJ whole genome shotgun (WGS) entry which is preliminary data.</text>
</comment>
<dbReference type="Pfam" id="PF12663">
    <property type="entry name" value="DUF3788"/>
    <property type="match status" value="1"/>
</dbReference>
<gene>
    <name evidence="1" type="ORF">HMPREF9470_02661</name>
</gene>
<sequence>MVWHEAYPADRQPDMEEIDSFIGSPYWKSLCTYVERNYLVTPRIEFSRCTMQTGWNVKYKKSSRAICTLYPEQGKFICMISIGAKEATEAELVLKGCTAYLRQLYERCTPFNGGRWLMIEVTSEEILEDVKELIGVRMKTKR</sequence>
<evidence type="ECO:0008006" key="3">
    <source>
        <dbReference type="Google" id="ProtNLM"/>
    </source>
</evidence>
<dbReference type="RefSeq" id="WP_048930119.1">
    <property type="nucleotide sequence ID" value="NZ_KQ235878.1"/>
</dbReference>
<dbReference type="EMBL" id="ADLK01000021">
    <property type="protein sequence ID" value="KMW19176.1"/>
    <property type="molecule type" value="Genomic_DNA"/>
</dbReference>
<evidence type="ECO:0000313" key="1">
    <source>
        <dbReference type="EMBL" id="KMW19176.1"/>
    </source>
</evidence>
<protein>
    <recommendedName>
        <fullName evidence="3">DUF3788 domain-containing protein</fullName>
    </recommendedName>
</protein>
<name>A0A0J9C451_9FIRM</name>
<evidence type="ECO:0000313" key="2">
    <source>
        <dbReference type="Proteomes" id="UP000037392"/>
    </source>
</evidence>
<dbReference type="GeneID" id="93165315"/>